<protein>
    <submittedName>
        <fullName evidence="1">Uncharacterized protein</fullName>
    </submittedName>
</protein>
<gene>
    <name evidence="1" type="ORF">LSALG_LOCUS9302</name>
</gene>
<sequence length="201" mass="22064">MTGFYYQNLQRKRAVEEDFVGDSKEGVPPTVNVHLVARQSDLGFGSERGGMGVDSCLLHFGHVRFPAVGVVQVGHANGVTFSPSWTLNDESCLSLYESLVDFTYNALPPSTQWVMNEGLAGVINHILEILEFGYGVNKLQDACMVAGKALGTPEAKELVCVGSQLEGVVDDDVDHEAAVEETLDAFLLLIIRLFWNWIGWM</sequence>
<organism evidence="1 2">
    <name type="scientific">Lactuca saligna</name>
    <name type="common">Willowleaf lettuce</name>
    <dbReference type="NCBI Taxonomy" id="75948"/>
    <lineage>
        <taxon>Eukaryota</taxon>
        <taxon>Viridiplantae</taxon>
        <taxon>Streptophyta</taxon>
        <taxon>Embryophyta</taxon>
        <taxon>Tracheophyta</taxon>
        <taxon>Spermatophyta</taxon>
        <taxon>Magnoliopsida</taxon>
        <taxon>eudicotyledons</taxon>
        <taxon>Gunneridae</taxon>
        <taxon>Pentapetalae</taxon>
        <taxon>asterids</taxon>
        <taxon>campanulids</taxon>
        <taxon>Asterales</taxon>
        <taxon>Asteraceae</taxon>
        <taxon>Cichorioideae</taxon>
        <taxon>Cichorieae</taxon>
        <taxon>Lactucinae</taxon>
        <taxon>Lactuca</taxon>
    </lineage>
</organism>
<accession>A0AA35VX84</accession>
<keyword evidence="2" id="KW-1185">Reference proteome</keyword>
<dbReference type="Proteomes" id="UP001177003">
    <property type="component" value="Chromosome 1"/>
</dbReference>
<dbReference type="AlphaFoldDB" id="A0AA35VX84"/>
<dbReference type="EMBL" id="OX465077">
    <property type="protein sequence ID" value="CAI9268903.1"/>
    <property type="molecule type" value="Genomic_DNA"/>
</dbReference>
<evidence type="ECO:0000313" key="2">
    <source>
        <dbReference type="Proteomes" id="UP001177003"/>
    </source>
</evidence>
<reference evidence="1" key="1">
    <citation type="submission" date="2023-04" db="EMBL/GenBank/DDBJ databases">
        <authorList>
            <person name="Vijverberg K."/>
            <person name="Xiong W."/>
            <person name="Schranz E."/>
        </authorList>
    </citation>
    <scope>NUCLEOTIDE SEQUENCE</scope>
</reference>
<name>A0AA35VX84_LACSI</name>
<proteinExistence type="predicted"/>
<evidence type="ECO:0000313" key="1">
    <source>
        <dbReference type="EMBL" id="CAI9268903.1"/>
    </source>
</evidence>